<dbReference type="PANTHER" id="PTHR35936">
    <property type="entry name" value="MEMBRANE-BOUND LYTIC MUREIN TRANSGLYCOSYLASE F"/>
    <property type="match status" value="1"/>
</dbReference>
<dbReference type="STRING" id="1137799.GZ78_27260"/>
<dbReference type="InterPro" id="IPR001638">
    <property type="entry name" value="Solute-binding_3/MltF_N"/>
</dbReference>
<dbReference type="Gene3D" id="3.40.190.10">
    <property type="entry name" value="Periplasmic binding protein-like II"/>
    <property type="match status" value="2"/>
</dbReference>
<evidence type="ECO:0000259" key="5">
    <source>
        <dbReference type="SMART" id="SM00062"/>
    </source>
</evidence>
<dbReference type="Proteomes" id="UP000028073">
    <property type="component" value="Unassembled WGS sequence"/>
</dbReference>
<reference evidence="6 7" key="1">
    <citation type="submission" date="2014-06" db="EMBL/GenBank/DDBJ databases">
        <title>Whole Genome Sequences of Three Symbiotic Endozoicomonas Bacteria.</title>
        <authorList>
            <person name="Neave M.J."/>
            <person name="Apprill A."/>
            <person name="Voolstra C.R."/>
        </authorList>
    </citation>
    <scope>NUCLEOTIDE SEQUENCE [LARGE SCALE GENOMIC DNA]</scope>
    <source>
        <strain evidence="6 7">DSM 25634</strain>
    </source>
</reference>
<dbReference type="Pfam" id="PF00497">
    <property type="entry name" value="SBP_bac_3"/>
    <property type="match status" value="1"/>
</dbReference>
<evidence type="ECO:0000313" key="7">
    <source>
        <dbReference type="Proteomes" id="UP000028073"/>
    </source>
</evidence>
<organism evidence="6 7">
    <name type="scientific">Endozoicomonas numazuensis</name>
    <dbReference type="NCBI Taxonomy" id="1137799"/>
    <lineage>
        <taxon>Bacteria</taxon>
        <taxon>Pseudomonadati</taxon>
        <taxon>Pseudomonadota</taxon>
        <taxon>Gammaproteobacteria</taxon>
        <taxon>Oceanospirillales</taxon>
        <taxon>Endozoicomonadaceae</taxon>
        <taxon>Endozoicomonas</taxon>
    </lineage>
</organism>
<dbReference type="GO" id="GO:0030313">
    <property type="term" value="C:cell envelope"/>
    <property type="evidence" value="ECO:0007669"/>
    <property type="project" value="UniProtKB-SubCell"/>
</dbReference>
<gene>
    <name evidence="6" type="ORF">GZ78_27260</name>
</gene>
<accession>A0A081N130</accession>
<evidence type="ECO:0000256" key="4">
    <source>
        <dbReference type="RuleBase" id="RU003744"/>
    </source>
</evidence>
<evidence type="ECO:0000256" key="2">
    <source>
        <dbReference type="ARBA" id="ARBA00010333"/>
    </source>
</evidence>
<dbReference type="EMBL" id="JOKH01000010">
    <property type="protein sequence ID" value="KEQ12153.1"/>
    <property type="molecule type" value="Genomic_DNA"/>
</dbReference>
<comment type="similarity">
    <text evidence="2 4">Belongs to the bacterial solute-binding protein 3 family.</text>
</comment>
<protein>
    <recommendedName>
        <fullName evidence="5">Solute-binding protein family 3/N-terminal domain-containing protein</fullName>
    </recommendedName>
</protein>
<evidence type="ECO:0000313" key="6">
    <source>
        <dbReference type="EMBL" id="KEQ12153.1"/>
    </source>
</evidence>
<feature type="domain" description="Solute-binding protein family 3/N-terminal" evidence="5">
    <location>
        <begin position="39"/>
        <end position="262"/>
    </location>
</feature>
<keyword evidence="7" id="KW-1185">Reference proteome</keyword>
<sequence>MNEILKKFFLLTVLPVLLSFSESVLAVDSRLHEILRAGELRVATTGDLDPLSLFNPTREYYRGFDIDLVKELASDLEVKLTLVPVRWARMVEGVKHGRYDLTTSAVINMERAKWVGFSDSYLSIMTVPVILKKNKKKYPSWSSLNRQGVNIVVTQGGVFEQRARTYFPDTNIEPVQRPDDDYMKVIWGQSDAYLTSNLEALSLKSRFPNLIVVEDGVPEQVNMLAMMMPQGDQVWINYINQWLRLKEEEGFIDQLKQRWMPE</sequence>
<dbReference type="OrthoDB" id="7708309at2"/>
<evidence type="ECO:0000256" key="1">
    <source>
        <dbReference type="ARBA" id="ARBA00004196"/>
    </source>
</evidence>
<comment type="subcellular location">
    <subcellularLocation>
        <location evidence="1">Cell envelope</location>
    </subcellularLocation>
</comment>
<dbReference type="SUPFAM" id="SSF53850">
    <property type="entry name" value="Periplasmic binding protein-like II"/>
    <property type="match status" value="1"/>
</dbReference>
<dbReference type="SMART" id="SM00062">
    <property type="entry name" value="PBPb"/>
    <property type="match status" value="1"/>
</dbReference>
<name>A0A081N130_9GAMM</name>
<proteinExistence type="inferred from homology"/>
<evidence type="ECO:0000256" key="3">
    <source>
        <dbReference type="ARBA" id="ARBA00022729"/>
    </source>
</evidence>
<dbReference type="eggNOG" id="COG0834">
    <property type="taxonomic scope" value="Bacteria"/>
</dbReference>
<dbReference type="AlphaFoldDB" id="A0A081N130"/>
<keyword evidence="3" id="KW-0732">Signal</keyword>
<comment type="caution">
    <text evidence="6">The sequence shown here is derived from an EMBL/GenBank/DDBJ whole genome shotgun (WGS) entry which is preliminary data.</text>
</comment>
<dbReference type="InterPro" id="IPR018313">
    <property type="entry name" value="SBP_3_CS"/>
</dbReference>
<dbReference type="PROSITE" id="PS01039">
    <property type="entry name" value="SBP_BACTERIAL_3"/>
    <property type="match status" value="1"/>
</dbReference>
<dbReference type="PANTHER" id="PTHR35936:SF19">
    <property type="entry name" value="AMINO-ACID-BINDING PROTEIN YXEM-RELATED"/>
    <property type="match status" value="1"/>
</dbReference>